<accession>W9CDQ3</accession>
<evidence type="ECO:0000313" key="3">
    <source>
        <dbReference type="Proteomes" id="UP000019487"/>
    </source>
</evidence>
<comment type="caution">
    <text evidence="2">The sequence shown here is derived from an EMBL/GenBank/DDBJ whole genome shotgun (WGS) entry which is preliminary data.</text>
</comment>
<evidence type="ECO:0000256" key="1">
    <source>
        <dbReference type="SAM" id="MobiDB-lite"/>
    </source>
</evidence>
<sequence>MSGGVFSETLQSITTTKLAELSKKRHHFETQKEALSIKLNHELDQRKKLQLLLNGVKQSFAIQTSVTKKRTLDNGTKLSPVELLVKNLEKFIAQAEYDPSISDKALEQWEKYLLRHMNVQSSKYQYAALYGELVTEWLSTEERQKAVDAADDTSRTDEDFQKIKKESLARTEGRANWENLVFEPFETDQDAITTYLTSLFGIDKNDRQATKALNDLRQQVEAFGNDLSATGQFNPAVLRWTINGLISSDLLSEEKRAALKDFLASPVILTEVADVLNMRLASIDIWEWNSDLAVEQRRHLNGTYHMFIDEDLLEALFLQYIGVKWSVFFKKAFTEFSDYDGAWKSLNKPIPHTDKERRDYYLGLDYHQESIQKKREDLYKSIYFMSQLPDTEYDDQADEDGDEEAEYRHYTPPQQRKPAQSLGHRTRPQLTQPAMRMGVVQQQSILQSHGRRMVAQQPPKKKKRVGSHSLEDFNFDTFLNEDSEDSEELPRTPMEIKQFLLHLLSAEIIVNTKLHGEFTCARSEFESFSPSLPHSTIFCVLSFFGLSEKWLRFFRKFLEAPLKFTDDDVSTEVRIRKRGVPGAHALSAVCGETILFCLDYTVNQSTDGAQLYRMHDDFWIWSHSHETVVKGWKSILDFSKIMGVTLNQGKTGSVCITSNGSSRLMDPSLPTGDIRWGFLKLDPITGHFTIDQSMVDQHVSELQSQLHDKNSVFSWIQAWNTYAGRFFTSNFGKPSNAFGRAHVDAMLSSFRHIQKLIFTNTNVVSYLKDTLRERFGIDDVPDGYLYFPTSLGGLELHNPFIGLLQLRDGVYEKPEKLMDDFFEAEKDVYRKAKTAFEGRPLQQRISTAPKVHEHLASAPSSDPHIFMPFEEFTRYREEANGNEGKTLWDVLDDLLTNPDKETADWDEWDLVAAKRIEGGPAVAFEGMDMGYWKWVIKLHGEKMRERFGGLAVVDKGMLPTGMVNLVRSGKVKWQG</sequence>
<feature type="compositionally biased region" description="Acidic residues" evidence="1">
    <location>
        <begin position="391"/>
        <end position="405"/>
    </location>
</feature>
<dbReference type="Proteomes" id="UP000019487">
    <property type="component" value="Unassembled WGS sequence"/>
</dbReference>
<protein>
    <recommendedName>
        <fullName evidence="4">Reverse transcriptase domain-containing protein</fullName>
    </recommendedName>
</protein>
<reference evidence="2 3" key="1">
    <citation type="journal article" date="2014" name="Genome Announc.">
        <title>Draft genome sequence of Sclerotinia borealis, a psychrophilic plant pathogenic fungus.</title>
        <authorList>
            <person name="Mardanov A.V."/>
            <person name="Beletsky A.V."/>
            <person name="Kadnikov V.V."/>
            <person name="Ignatov A.N."/>
            <person name="Ravin N.V."/>
        </authorList>
    </citation>
    <scope>NUCLEOTIDE SEQUENCE [LARGE SCALE GENOMIC DNA]</scope>
    <source>
        <strain evidence="3">F-4157</strain>
    </source>
</reference>
<name>W9CDQ3_SCLBF</name>
<feature type="region of interest" description="Disordered" evidence="1">
    <location>
        <begin position="391"/>
        <end position="425"/>
    </location>
</feature>
<organism evidence="2 3">
    <name type="scientific">Sclerotinia borealis (strain F-4128)</name>
    <dbReference type="NCBI Taxonomy" id="1432307"/>
    <lineage>
        <taxon>Eukaryota</taxon>
        <taxon>Fungi</taxon>
        <taxon>Dikarya</taxon>
        <taxon>Ascomycota</taxon>
        <taxon>Pezizomycotina</taxon>
        <taxon>Leotiomycetes</taxon>
        <taxon>Helotiales</taxon>
        <taxon>Sclerotiniaceae</taxon>
        <taxon>Sclerotinia</taxon>
    </lineage>
</organism>
<dbReference type="CDD" id="cd01709">
    <property type="entry name" value="RT_like_1"/>
    <property type="match status" value="1"/>
</dbReference>
<dbReference type="OrthoDB" id="74545at2759"/>
<dbReference type="PANTHER" id="PTHR37015">
    <property type="entry name" value="REVERSE TRANSCRIPTASE DOMAIN-CONTAINING PROTEIN"/>
    <property type="match status" value="1"/>
</dbReference>
<dbReference type="HOGENOM" id="CLU_008952_0_0_1"/>
<dbReference type="AlphaFoldDB" id="W9CDQ3"/>
<evidence type="ECO:0000313" key="2">
    <source>
        <dbReference type="EMBL" id="ESZ93996.1"/>
    </source>
</evidence>
<dbReference type="EMBL" id="AYSA01000274">
    <property type="protein sequence ID" value="ESZ93996.1"/>
    <property type="molecule type" value="Genomic_DNA"/>
</dbReference>
<dbReference type="STRING" id="1432307.W9CDQ3"/>
<gene>
    <name evidence="2" type="ORF">SBOR_5617</name>
</gene>
<keyword evidence="3" id="KW-1185">Reference proteome</keyword>
<evidence type="ECO:0008006" key="4">
    <source>
        <dbReference type="Google" id="ProtNLM"/>
    </source>
</evidence>
<dbReference type="PANTHER" id="PTHR37015:SF2">
    <property type="entry name" value="REVERSE TRANSCRIPTASE DOMAIN-CONTAINING PROTEIN"/>
    <property type="match status" value="1"/>
</dbReference>
<proteinExistence type="predicted"/>